<sequence length="2375" mass="264019">MSARREPDNAPNLKQLDIRASLEKAFSRHKSDLNAAFSFNQTYPDAPNPALQVSDLGIIGLPLNAREAEMIKGKAIQAPFGMGERTVVDTNVRDTWEIDGKLITFLNPEWNQFISRTVKDVSHTLGVNVKASMPRAELYKLLLYETGSHFLPHVDTEKADGMFATIVIVLPSAFTGGAAHLAHGELSTVYDIASSSQLSTTALAWYTDVQHEIKPINSGYRLALSYNLIHTTQSMRPALSANQKVVKRFAKLLDAWANDGSGTSPEKIIYLLDHKYSEANLKGGALKGADAHKVALLEGLAKKHGFSIGLATAHCHLSGCGDDEFGHRYYSSDEEAERTENVRFGEISDCEMTIQHLVDVDGKLIKEGLDYEEGETIPEDLTDRIESGPCDREEYEGYMGNGAGSLDRWYRRTVLVIWPNRNNYKILYQGPTGFKLACETLLSSMHDSRDDDLANFIQHRYDVDPAQTAEVLCQAAYAWDDVELWQVVIDLCSEKIGTATISEELVIKALEQFSWEEVRECFEMMLKNDQHNASRLEFLTVLKNWATRKEAEDAEEAEDPEPEETDVPDLQETEGEAMETEEEKSEEAGMEEATTAETDDVEKAESESAEEMAAEEDGDSSTGAEDDHEGTRPEEIRPWISEQVQEVLKSLRPPETSETKVLLDAVKENGGIGFIKDNMLSQQPFRSKSSFLLHFASALFSSQDFPESPEKSAVISTILKRAISKASFFKPSPQPQHTRSFGSSTRTQTASPSALAEKYVSACFAVGCPDCVSDIISKVMDVSSLSAPHAQECARNVMLPLVAYCTALLLKNPDVTMIKGLDKLRHTGIKLYLDWICATADWLTKAEFERVVDVTILDGDPKVFLEIVIPKLQSTKLPASALQIMVEGIWNHRARFVFPSGQTGAPLDLAITFFAKKYVSRITLHGASDIIGALNWCSAIRCVDLGQTIIERFLNPPAMDATYINNVLIPLLPGFRQWAAQVKQLDNLAWVFPDIMILWVQKILGSPPAPNPTLAAQMQGLGRWTCTCHDCQEVQAFLQSNSYRALSMQKIGAPRRKHLEKNMSVLDRHLVTLQMIGGSPQGLTITKSEALHALSSWKAKQQSGLKILNSIGANEQEQRRLLKPHYDQIMGAINGSAPLTATRSSVKSRPQVASASSSQPRAGAEPATMAPKELDIRDALEESFKDYDTDLNSAFAFNISYPDAPNPILKISDVGVIGLPLTTREAEIVKSKATQAPFGKGERTVVDTKVRDTWEIDGKSITFSNPSWDQFISRIVGEVCQTLGVNVQASLPRAELYKLLLYETGSHFLPHVDTEKANGMFATIVIILPSAFTGGEAHLSHGDLSAVFDIASTSQVTTTVFAWYTDVRHEIKPITSGYRLALSYNLIHTTQSLRPALMTNQDVVKEFAEVLQAWTSDSAASSPDKIFYLLYHKYSEANLNGSALKGPDAQKVALLEGLATKYGFSLGLATAHCHLRGSADDCGGGYRGRNPYNDYSDDEDSDGDVDFAEVEEREMTIEHFVDMEGKLIKDNLEYEEGETIPEDLTQDVEAGKCDDEDYEGYTGNESGTLERWYRRSVLVIWPKAHNYRLLYQGPAGFKLACEALQSGMYTTKDKELANFILLRHEIDTKRAAEVICQVACAWNDAELWQRGIKVCSETNGAATLPEAYVINTLEWFSWEKVREGFEMMLKNDKHNVSRLDFLKLLERWAADTEAEEMKADDTKPEDGKIEDTKIERTKTEQMKTEEAETEGMKMEEAKVEEIDAALAKTEEMKPEDAKAEDHNDKPTAAEEHHKGTRSCEIRPWVVAQTQEVFKSLRPPEISETKAILDIAKEKGGLGFLRDSILSQPLVCSEPSFLLHFASALFAFQDFPESPEKASIISNILEQSISKATFFKPQPLPDTGLYSYGQPVKAPTVSQSVLAERYVSTCLAVGCPDRISDIIDRVIDVSALSIHEARECAKDLMLPLVAYCDSLILANPDAAAIRGLDKLRQTGIKMYLDWLSVHAGRLTKQDFEKLLNIVVFKGDPQMLLEIIVPKLQATKLPDFTLQIIAEGIHEYRARTVFSTNDADVSLNLAIKSLAERYVSHTRLDDAQHIAEVLNWCSDVQQQQLGQIVITRFLNPPAMDESYITKVLIPLLPEFRKWAIKVKQLDSLAWVLPKIMLPWQEKVLGPPPAHNAALAKQMQSLQQWSCACEDCRKAQTFLKSDPQRVLSLERIGAVRRKHLEKNMSVLDKKLMTYTMISTSPQGLTVTKSEALHVLSSWKAKQQEGFEILNSIGNSDREQRHLLGVHYDQIVGAIKGNDSVPQMTTPTPTPMHNPTTAPSARPPVASASSSQPKASHTSTTKSKGIRPPDPRPTKRRKKVHTDSSDVIDLT</sequence>
<gene>
    <name evidence="2" type="ORF">EVG20_g4189</name>
</gene>
<comment type="caution">
    <text evidence="2">The sequence shown here is derived from an EMBL/GenBank/DDBJ whole genome shotgun (WGS) entry which is preliminary data.</text>
</comment>
<dbReference type="Gene3D" id="2.60.120.620">
    <property type="entry name" value="q2cbj1_9rhob like domain"/>
    <property type="match status" value="2"/>
</dbReference>
<dbReference type="Proteomes" id="UP000298327">
    <property type="component" value="Unassembled WGS sequence"/>
</dbReference>
<feature type="compositionally biased region" description="Acidic residues" evidence="1">
    <location>
        <begin position="607"/>
        <end position="628"/>
    </location>
</feature>
<keyword evidence="3" id="KW-1185">Reference proteome</keyword>
<evidence type="ECO:0000313" key="2">
    <source>
        <dbReference type="EMBL" id="TFY66904.1"/>
    </source>
</evidence>
<evidence type="ECO:0008006" key="4">
    <source>
        <dbReference type="Google" id="ProtNLM"/>
    </source>
</evidence>
<feature type="compositionally biased region" description="Low complexity" evidence="1">
    <location>
        <begin position="2306"/>
        <end position="2344"/>
    </location>
</feature>
<evidence type="ECO:0000256" key="1">
    <source>
        <dbReference type="SAM" id="MobiDB-lite"/>
    </source>
</evidence>
<protein>
    <recommendedName>
        <fullName evidence="4">Prolyl 4-hydroxylase alpha subunit Fe(2+) 2OG dioxygenase domain-containing protein</fullName>
    </recommendedName>
</protein>
<dbReference type="OrthoDB" id="124582at2759"/>
<feature type="region of interest" description="Disordered" evidence="1">
    <location>
        <begin position="549"/>
        <end position="639"/>
    </location>
</feature>
<feature type="region of interest" description="Disordered" evidence="1">
    <location>
        <begin position="1140"/>
        <end position="1169"/>
    </location>
</feature>
<organism evidence="2 3">
    <name type="scientific">Dentipellis fragilis</name>
    <dbReference type="NCBI Taxonomy" id="205917"/>
    <lineage>
        <taxon>Eukaryota</taxon>
        <taxon>Fungi</taxon>
        <taxon>Dikarya</taxon>
        <taxon>Basidiomycota</taxon>
        <taxon>Agaricomycotina</taxon>
        <taxon>Agaricomycetes</taxon>
        <taxon>Russulales</taxon>
        <taxon>Hericiaceae</taxon>
        <taxon>Dentipellis</taxon>
    </lineage>
</organism>
<reference evidence="2 3" key="1">
    <citation type="submission" date="2019-02" db="EMBL/GenBank/DDBJ databases">
        <title>Genome sequencing of the rare red list fungi Dentipellis fragilis.</title>
        <authorList>
            <person name="Buettner E."/>
            <person name="Kellner H."/>
        </authorList>
    </citation>
    <scope>NUCLEOTIDE SEQUENCE [LARGE SCALE GENOMIC DNA]</scope>
    <source>
        <strain evidence="2 3">DSM 105465</strain>
    </source>
</reference>
<evidence type="ECO:0000313" key="3">
    <source>
        <dbReference type="Proteomes" id="UP000298327"/>
    </source>
</evidence>
<dbReference type="PANTHER" id="PTHR33099:SF7">
    <property type="entry name" value="MYND-TYPE DOMAIN-CONTAINING PROTEIN"/>
    <property type="match status" value="1"/>
</dbReference>
<accession>A0A4Y9YWW5</accession>
<feature type="region of interest" description="Disordered" evidence="1">
    <location>
        <begin position="1713"/>
        <end position="1754"/>
    </location>
</feature>
<feature type="region of interest" description="Disordered" evidence="1">
    <location>
        <begin position="1770"/>
        <end position="1796"/>
    </location>
</feature>
<proteinExistence type="predicted"/>
<feature type="region of interest" description="Disordered" evidence="1">
    <location>
        <begin position="2301"/>
        <end position="2375"/>
    </location>
</feature>
<dbReference type="PANTHER" id="PTHR33099">
    <property type="entry name" value="FE2OG DIOXYGENASE DOMAIN-CONTAINING PROTEIN"/>
    <property type="match status" value="1"/>
</dbReference>
<feature type="compositionally biased region" description="Acidic residues" evidence="1">
    <location>
        <begin position="552"/>
        <end position="590"/>
    </location>
</feature>
<dbReference type="EMBL" id="SEOQ01000209">
    <property type="protein sequence ID" value="TFY66904.1"/>
    <property type="molecule type" value="Genomic_DNA"/>
</dbReference>
<name>A0A4Y9YWW5_9AGAM</name>
<feature type="compositionally biased region" description="Polar residues" evidence="1">
    <location>
        <begin position="1140"/>
        <end position="1160"/>
    </location>
</feature>